<dbReference type="PANTHER" id="PTHR42951">
    <property type="entry name" value="METALLO-BETA-LACTAMASE DOMAIN-CONTAINING"/>
    <property type="match status" value="1"/>
</dbReference>
<dbReference type="RefSeq" id="WP_200241220.1">
    <property type="nucleotide sequence ID" value="NZ_NRRY01000008.1"/>
</dbReference>
<dbReference type="EMBL" id="NRRY01000008">
    <property type="protein sequence ID" value="MBK1618263.1"/>
    <property type="molecule type" value="Genomic_DNA"/>
</dbReference>
<gene>
    <name evidence="2" type="ORF">CKO42_07370</name>
</gene>
<keyword evidence="3" id="KW-1185">Reference proteome</keyword>
<dbReference type="InterPro" id="IPR036866">
    <property type="entry name" value="RibonucZ/Hydroxyglut_hydro"/>
</dbReference>
<proteinExistence type="predicted"/>
<organism evidence="2 3">
    <name type="scientific">Lamprobacter modestohalophilus</name>
    <dbReference type="NCBI Taxonomy" id="1064514"/>
    <lineage>
        <taxon>Bacteria</taxon>
        <taxon>Pseudomonadati</taxon>
        <taxon>Pseudomonadota</taxon>
        <taxon>Gammaproteobacteria</taxon>
        <taxon>Chromatiales</taxon>
        <taxon>Chromatiaceae</taxon>
        <taxon>Lamprobacter</taxon>
    </lineage>
</organism>
<dbReference type="InterPro" id="IPR001279">
    <property type="entry name" value="Metallo-B-lactamas"/>
</dbReference>
<name>A0A9X0W774_9GAMM</name>
<dbReference type="Proteomes" id="UP001138768">
    <property type="component" value="Unassembled WGS sequence"/>
</dbReference>
<accession>A0A9X0W774</accession>
<protein>
    <recommendedName>
        <fullName evidence="1">Metallo-beta-lactamase domain-containing protein</fullName>
    </recommendedName>
</protein>
<dbReference type="SUPFAM" id="SSF56281">
    <property type="entry name" value="Metallo-hydrolase/oxidoreductase"/>
    <property type="match status" value="1"/>
</dbReference>
<dbReference type="CDD" id="cd16282">
    <property type="entry name" value="metallo-hydrolase-like_MBL-fold"/>
    <property type="match status" value="1"/>
</dbReference>
<dbReference type="Pfam" id="PF00753">
    <property type="entry name" value="Lactamase_B"/>
    <property type="match status" value="1"/>
</dbReference>
<evidence type="ECO:0000313" key="2">
    <source>
        <dbReference type="EMBL" id="MBK1618263.1"/>
    </source>
</evidence>
<evidence type="ECO:0000259" key="1">
    <source>
        <dbReference type="SMART" id="SM00849"/>
    </source>
</evidence>
<feature type="domain" description="Metallo-beta-lactamase" evidence="1">
    <location>
        <begin position="65"/>
        <end position="251"/>
    </location>
</feature>
<reference evidence="2 3" key="1">
    <citation type="journal article" date="2020" name="Microorganisms">
        <title>Osmotic Adaptation and Compatible Solute Biosynthesis of Phototrophic Bacteria as Revealed from Genome Analyses.</title>
        <authorList>
            <person name="Imhoff J.F."/>
            <person name="Rahn T."/>
            <person name="Kunzel S."/>
            <person name="Keller A."/>
            <person name="Neulinger S.C."/>
        </authorList>
    </citation>
    <scope>NUCLEOTIDE SEQUENCE [LARGE SCALE GENOMIC DNA]</scope>
    <source>
        <strain evidence="2 3">DSM 25653</strain>
    </source>
</reference>
<dbReference type="PANTHER" id="PTHR42951:SF20">
    <property type="entry name" value="BETA LACTAMASE"/>
    <property type="match status" value="1"/>
</dbReference>
<comment type="caution">
    <text evidence="2">The sequence shown here is derived from an EMBL/GenBank/DDBJ whole genome shotgun (WGS) entry which is preliminary data.</text>
</comment>
<dbReference type="SMART" id="SM00849">
    <property type="entry name" value="Lactamase_B"/>
    <property type="match status" value="1"/>
</dbReference>
<evidence type="ECO:0000313" key="3">
    <source>
        <dbReference type="Proteomes" id="UP001138768"/>
    </source>
</evidence>
<sequence length="326" mass="35693">MIPSSSRFPAPFHRFLILLLALAAATLVLAKPEPIDIEMSLKRVSEHVYYVQGMAGIATDNKGFISNAAAIVTDDGVIVVDTLGSPSLAQRFLEAIQTVTDQPIKTVIVTHYHADHIYGLQVFDDLGAEIIAPGGFQDYLDSPAAGDRLEERRFSLSPWVNEETRLVRPDRVIVEQTELSLGGVSLDIRYLGPAHSDGDLAVLVRPDQVLISGDIIFEGRVPFTGGADTRRWLEALESLDQVGVKALIPGHGPAAREPAEAVSSTLEYLRYTRGVMASAVDEMTPFAEAYEAADWSRFERLPAFAATHRRNAYGIYLSLEQEMLGD</sequence>
<dbReference type="AlphaFoldDB" id="A0A9X0W774"/>
<dbReference type="InterPro" id="IPR050855">
    <property type="entry name" value="NDM-1-like"/>
</dbReference>
<dbReference type="Gene3D" id="3.60.15.10">
    <property type="entry name" value="Ribonuclease Z/Hydroxyacylglutathione hydrolase-like"/>
    <property type="match status" value="1"/>
</dbReference>